<protein>
    <submittedName>
        <fullName evidence="2">Uncharacterized protein</fullName>
    </submittedName>
</protein>
<sequence length="146" mass="16142" precursor="true">MALLAALAISLASAAQAQAPDYVRADCRGQVNPAAPRFDTPEHVRWYRRFWTGDCDHLPFCFPGSPNWNDIVGKLVTRGGPAEQAVLLPKACRLGQTIGLEWSRDKKIRRIDTGDLRAFKSQLEASGDALRGVERVETLVRGKLAR</sequence>
<accession>B0T1F2</accession>
<feature type="signal peptide" evidence="1">
    <location>
        <begin position="1"/>
        <end position="17"/>
    </location>
</feature>
<dbReference type="KEGG" id="cak:Caul_1579"/>
<dbReference type="OrthoDB" id="7186861at2"/>
<dbReference type="AlphaFoldDB" id="B0T1F2"/>
<gene>
    <name evidence="2" type="ordered locus">Caul_1579</name>
</gene>
<dbReference type="EMBL" id="CP000927">
    <property type="protein sequence ID" value="ABZ70709.1"/>
    <property type="molecule type" value="Genomic_DNA"/>
</dbReference>
<organism evidence="2">
    <name type="scientific">Caulobacter sp. (strain K31)</name>
    <dbReference type="NCBI Taxonomy" id="366602"/>
    <lineage>
        <taxon>Bacteria</taxon>
        <taxon>Pseudomonadati</taxon>
        <taxon>Pseudomonadota</taxon>
        <taxon>Alphaproteobacteria</taxon>
        <taxon>Caulobacterales</taxon>
        <taxon>Caulobacteraceae</taxon>
        <taxon>Caulobacter</taxon>
    </lineage>
</organism>
<feature type="chain" id="PRO_5002755782" evidence="1">
    <location>
        <begin position="18"/>
        <end position="146"/>
    </location>
</feature>
<evidence type="ECO:0000313" key="2">
    <source>
        <dbReference type="EMBL" id="ABZ70709.1"/>
    </source>
</evidence>
<name>B0T1F2_CAUSK</name>
<dbReference type="STRING" id="366602.Caul_1579"/>
<keyword evidence="1" id="KW-0732">Signal</keyword>
<proteinExistence type="predicted"/>
<reference evidence="2" key="1">
    <citation type="submission" date="2008-01" db="EMBL/GenBank/DDBJ databases">
        <title>Complete sequence of chromosome of Caulobacter sp. K31.</title>
        <authorList>
            <consortium name="US DOE Joint Genome Institute"/>
            <person name="Copeland A."/>
            <person name="Lucas S."/>
            <person name="Lapidus A."/>
            <person name="Barry K."/>
            <person name="Glavina del Rio T."/>
            <person name="Dalin E."/>
            <person name="Tice H."/>
            <person name="Pitluck S."/>
            <person name="Bruce D."/>
            <person name="Goodwin L."/>
            <person name="Thompson L.S."/>
            <person name="Brettin T."/>
            <person name="Detter J.C."/>
            <person name="Han C."/>
            <person name="Schmutz J."/>
            <person name="Larimer F."/>
            <person name="Land M."/>
            <person name="Hauser L."/>
            <person name="Kyrpides N."/>
            <person name="Kim E."/>
            <person name="Stephens C."/>
            <person name="Richardson P."/>
        </authorList>
    </citation>
    <scope>NUCLEOTIDE SEQUENCE [LARGE SCALE GENOMIC DNA]</scope>
    <source>
        <strain evidence="2">K31</strain>
    </source>
</reference>
<dbReference type="HOGENOM" id="CLU_1774036_0_0_5"/>
<evidence type="ECO:0000256" key="1">
    <source>
        <dbReference type="SAM" id="SignalP"/>
    </source>
</evidence>